<dbReference type="OrthoDB" id="340432at2759"/>
<protein>
    <submittedName>
        <fullName evidence="2">Uncharacterized protein</fullName>
    </submittedName>
</protein>
<reference evidence="2" key="2">
    <citation type="submission" date="2022-10" db="EMBL/GenBank/DDBJ databases">
        <authorList>
            <consortium name="ENA_rothamsted_submissions"/>
            <consortium name="culmorum"/>
            <person name="King R."/>
        </authorList>
    </citation>
    <scope>NUCLEOTIDE SEQUENCE</scope>
</reference>
<name>A0A9N9S5M7_9DIPT</name>
<dbReference type="GO" id="GO:0012505">
    <property type="term" value="C:endomembrane system"/>
    <property type="evidence" value="ECO:0007669"/>
    <property type="project" value="TreeGrafter"/>
</dbReference>
<accession>A0A9N9S5M7</accession>
<evidence type="ECO:0000313" key="3">
    <source>
        <dbReference type="Proteomes" id="UP001153620"/>
    </source>
</evidence>
<gene>
    <name evidence="2" type="ORF">CHIRRI_LOCUS14581</name>
</gene>
<comment type="similarity">
    <text evidence="1">Belongs to the CDK5RAP3 family.</text>
</comment>
<dbReference type="AlphaFoldDB" id="A0A9N9S5M7"/>
<sequence length="505" mass="57265">MNEQDIPIDIHVNKLSDWLVSRRIADKNWQKNIKDVRNKINEAIKDMPGNEKLIELLSGSYINYFHCQEIIDILKMTEKESKNIFGSYSSQRMKDWIAVIKSYEKDSLYLAEAAQLLARNINYEIPSARKQMTTLEKLSNEALTKSQDAVKSENVLKNEFNIACQQLGIKGENIKQELVEKIKDLPDMQDKIVKNLIPDIKSSVTLYQNFCGNKHCLPVIKHLIEKGNTTVYEYKYNEAPIKVEEPPLPFSLTDNADNSNEDSAIDFGDDEGVDFGDDDANAEIDFGGDAEVNLEVGEINWGDDAESQDANEIDFNISLEGSGIVIESDGMSGGIAKNDEAYTLFDSPNYRDSLLDELYELESFLKLRLYELSTSDKNHVISMSLLDHDTDHDAKSINNMVKKIDAVLAALTASTYMQIYQIKHSPKFVDILSNKLKQKLRGIEKFKQNQVSYKNKSVELKECAAGLVPNLTKMIEQTKGLLKHIEKDISKRYKNRIVNLIGANL</sequence>
<dbReference type="PANTHER" id="PTHR14894:SF0">
    <property type="entry name" value="CDK5 REGULATORY SUBUNIT-ASSOCIATED PROTEIN 3"/>
    <property type="match status" value="1"/>
</dbReference>
<keyword evidence="3" id="KW-1185">Reference proteome</keyword>
<dbReference type="InterPro" id="IPR008491">
    <property type="entry name" value="CDK5RAP3"/>
</dbReference>
<dbReference type="Pfam" id="PF05600">
    <property type="entry name" value="CDK5RAP3"/>
    <property type="match status" value="1"/>
</dbReference>
<dbReference type="PANTHER" id="PTHR14894">
    <property type="entry name" value="CDK5 REGULATORY SUBUNIT-ASSOCIATED PROTEIN 3"/>
    <property type="match status" value="1"/>
</dbReference>
<evidence type="ECO:0000256" key="1">
    <source>
        <dbReference type="ARBA" id="ARBA00007478"/>
    </source>
</evidence>
<reference evidence="2" key="1">
    <citation type="submission" date="2022-01" db="EMBL/GenBank/DDBJ databases">
        <authorList>
            <person name="King R."/>
        </authorList>
    </citation>
    <scope>NUCLEOTIDE SEQUENCE</scope>
</reference>
<dbReference type="EMBL" id="OU895880">
    <property type="protein sequence ID" value="CAG9811774.1"/>
    <property type="molecule type" value="Genomic_DNA"/>
</dbReference>
<organism evidence="2 3">
    <name type="scientific">Chironomus riparius</name>
    <dbReference type="NCBI Taxonomy" id="315576"/>
    <lineage>
        <taxon>Eukaryota</taxon>
        <taxon>Metazoa</taxon>
        <taxon>Ecdysozoa</taxon>
        <taxon>Arthropoda</taxon>
        <taxon>Hexapoda</taxon>
        <taxon>Insecta</taxon>
        <taxon>Pterygota</taxon>
        <taxon>Neoptera</taxon>
        <taxon>Endopterygota</taxon>
        <taxon>Diptera</taxon>
        <taxon>Nematocera</taxon>
        <taxon>Chironomoidea</taxon>
        <taxon>Chironomidae</taxon>
        <taxon>Chironominae</taxon>
        <taxon>Chironomus</taxon>
    </lineage>
</organism>
<proteinExistence type="inferred from homology"/>
<dbReference type="GO" id="GO:0007346">
    <property type="term" value="P:regulation of mitotic cell cycle"/>
    <property type="evidence" value="ECO:0007669"/>
    <property type="project" value="TreeGrafter"/>
</dbReference>
<evidence type="ECO:0000313" key="2">
    <source>
        <dbReference type="EMBL" id="CAG9811774.1"/>
    </source>
</evidence>
<dbReference type="Proteomes" id="UP001153620">
    <property type="component" value="Chromosome 4"/>
</dbReference>